<keyword evidence="3" id="KW-1185">Reference proteome</keyword>
<dbReference type="Proteomes" id="UP000663792">
    <property type="component" value="Unassembled WGS sequence"/>
</dbReference>
<comment type="caution">
    <text evidence="2">The sequence shown here is derived from an EMBL/GenBank/DDBJ whole genome shotgun (WGS) entry which is preliminary data.</text>
</comment>
<gene>
    <name evidence="2" type="ORF">JL106_10140</name>
</gene>
<accession>A0A939C200</accession>
<evidence type="ECO:0000313" key="3">
    <source>
        <dbReference type="Proteomes" id="UP000663792"/>
    </source>
</evidence>
<feature type="region of interest" description="Disordered" evidence="1">
    <location>
        <begin position="1"/>
        <end position="78"/>
    </location>
</feature>
<evidence type="ECO:0000256" key="1">
    <source>
        <dbReference type="SAM" id="MobiDB-lite"/>
    </source>
</evidence>
<protein>
    <submittedName>
        <fullName evidence="2">Uncharacterized protein</fullName>
    </submittedName>
</protein>
<feature type="compositionally biased region" description="Basic and acidic residues" evidence="1">
    <location>
        <begin position="24"/>
        <end position="36"/>
    </location>
</feature>
<proteinExistence type="predicted"/>
<organism evidence="2 3">
    <name type="scientific">Nakamurella leprariae</name>
    <dbReference type="NCBI Taxonomy" id="2803911"/>
    <lineage>
        <taxon>Bacteria</taxon>
        <taxon>Bacillati</taxon>
        <taxon>Actinomycetota</taxon>
        <taxon>Actinomycetes</taxon>
        <taxon>Nakamurellales</taxon>
        <taxon>Nakamurellaceae</taxon>
        <taxon>Nakamurella</taxon>
    </lineage>
</organism>
<dbReference type="EMBL" id="JAERWK010000012">
    <property type="protein sequence ID" value="MBM9467637.1"/>
    <property type="molecule type" value="Genomic_DNA"/>
</dbReference>
<dbReference type="AlphaFoldDB" id="A0A939C200"/>
<name>A0A939C200_9ACTN</name>
<dbReference type="RefSeq" id="WP_205260589.1">
    <property type="nucleotide sequence ID" value="NZ_JAERWK010000012.1"/>
</dbReference>
<sequence length="78" mass="8206">MTGTERDSTTDTSTDTSTDTDEVGVERDAVTDRGEEAEQAGYRGNAVYSGGEFAGGRVPADRPDGDPADPPARPDRTE</sequence>
<evidence type="ECO:0000313" key="2">
    <source>
        <dbReference type="EMBL" id="MBM9467637.1"/>
    </source>
</evidence>
<reference evidence="2" key="1">
    <citation type="submission" date="2021-01" db="EMBL/GenBank/DDBJ databases">
        <title>YIM 132084 draft genome.</title>
        <authorList>
            <person name="An D."/>
        </authorList>
    </citation>
    <scope>NUCLEOTIDE SEQUENCE</scope>
    <source>
        <strain evidence="2">YIM 132084</strain>
    </source>
</reference>